<dbReference type="EMBL" id="CP030104">
    <property type="protein sequence ID" value="AWX45087.1"/>
    <property type="molecule type" value="Genomic_DNA"/>
</dbReference>
<evidence type="ECO:0000313" key="2">
    <source>
        <dbReference type="Proteomes" id="UP000248536"/>
    </source>
</evidence>
<accession>A0A2Z4LUW4</accession>
<keyword evidence="2" id="KW-1185">Reference proteome</keyword>
<protein>
    <submittedName>
        <fullName evidence="1">Uncharacterized protein</fullName>
    </submittedName>
</protein>
<proteinExistence type="predicted"/>
<dbReference type="KEGG" id="spon:HME9304_02096"/>
<dbReference type="Proteomes" id="UP000248536">
    <property type="component" value="Chromosome"/>
</dbReference>
<dbReference type="RefSeq" id="WP_112378508.1">
    <property type="nucleotide sequence ID" value="NZ_CP030104.1"/>
</dbReference>
<organism evidence="1 2">
    <name type="scientific">Flagellimonas maritima</name>
    <dbReference type="NCBI Taxonomy" id="1383885"/>
    <lineage>
        <taxon>Bacteria</taxon>
        <taxon>Pseudomonadati</taxon>
        <taxon>Bacteroidota</taxon>
        <taxon>Flavobacteriia</taxon>
        <taxon>Flavobacteriales</taxon>
        <taxon>Flavobacteriaceae</taxon>
        <taxon>Flagellimonas</taxon>
    </lineage>
</organism>
<name>A0A2Z4LUW4_9FLAO</name>
<sequence>MSNKKEQIDKRNISFWNTDSPLTSRRVSIILNSPKDSKKLADAVRALRHNEHSTIKLSKETKNRIDAEAEKLKSA</sequence>
<gene>
    <name evidence="1" type="ORF">HME9304_02096</name>
</gene>
<reference evidence="1 2" key="1">
    <citation type="submission" date="2018-06" db="EMBL/GenBank/DDBJ databases">
        <title>Spongiibacterium sp. HME9304 Genome sequencing and assembly.</title>
        <authorList>
            <person name="Kang H."/>
            <person name="Kim H."/>
            <person name="Joh K."/>
        </authorList>
    </citation>
    <scope>NUCLEOTIDE SEQUENCE [LARGE SCALE GENOMIC DNA]</scope>
    <source>
        <strain evidence="1 2">HME9304</strain>
    </source>
</reference>
<evidence type="ECO:0000313" key="1">
    <source>
        <dbReference type="EMBL" id="AWX45087.1"/>
    </source>
</evidence>
<dbReference type="OrthoDB" id="9913215at2"/>
<dbReference type="AlphaFoldDB" id="A0A2Z4LUW4"/>